<evidence type="ECO:0000313" key="4">
    <source>
        <dbReference type="Proteomes" id="UP000235672"/>
    </source>
</evidence>
<keyword evidence="3" id="KW-0418">Kinase</keyword>
<gene>
    <name evidence="3" type="ORF">NA56DRAFT_698347</name>
</gene>
<dbReference type="Proteomes" id="UP000235672">
    <property type="component" value="Unassembled WGS sequence"/>
</dbReference>
<dbReference type="InterPro" id="IPR053083">
    <property type="entry name" value="TF_kinase-domain_protein"/>
</dbReference>
<sequence length="695" mass="76685">MDYRRAPLVVNPQQQAGINSHIYSSFAGAGPTHNANGILSDSNTMWWDEDRIEATVTRHFVLSKLRPDEQVRLDEPLGFGGGLTDDTYMEWIEQKAKRIFLILVDLGVPDQIFGVIDDSWDDDDLPVPLDQVERLQLTYDKDEKLEKRFFHRQFAYLLRNVQRGELVYYDDEEVVPLELAEKRPVGAVAGLVPSNNDKVHRPGKPDDLLLRRRILLGTTAGRMPQEEFLSGIEAMKSLEHRHLTCLWGSYIQGDSGYLLLTPVNDSTLKSFLAITPQSIKILPKQDRRILLLNWLHCLADGLSTLHAQGISHRNIKPSNVMLDVDNHVFLGDSGFFPTTNLHGERKGFDKEMYDYSAPEAAPRMPAPPPISLPVSRPTTRRPTGPSTGTIVSSSARSFYSSNDSSSIHTSSTDSQGHSHSHSHSQSPPKSSHGHKHHDPQKADVFSLGCIFLEILTFFLKRASRNFAAHRAAKNKTPGRGGGLPDSSFHMNLGQVESWMKTLIKDASKKEDKVFRGVSHIVGLVDRMISPNPDERPNAKEVQEKMHNILAQICGLGGVHSEKGEGEPKIHCDPSKLDQTEWNFGFDQLRLASQRAAAEACASVNPVTANGGTLGLTGGVIYGVERVQSLSVSSAGYAISKERSKTDNDRASIATSKSRSTEGKSKSGSGSSTPHGKVKPKAKAWQAPVYAELSFG</sequence>
<dbReference type="PROSITE" id="PS50011">
    <property type="entry name" value="PROTEIN_KINASE_DOM"/>
    <property type="match status" value="1"/>
</dbReference>
<dbReference type="Pfam" id="PF00069">
    <property type="entry name" value="Pkinase"/>
    <property type="match status" value="1"/>
</dbReference>
<feature type="compositionally biased region" description="Basic and acidic residues" evidence="1">
    <location>
        <begin position="640"/>
        <end position="649"/>
    </location>
</feature>
<name>A0A2J6QIV4_9HELO</name>
<evidence type="ECO:0000256" key="1">
    <source>
        <dbReference type="SAM" id="MobiDB-lite"/>
    </source>
</evidence>
<keyword evidence="3" id="KW-0808">Transferase</keyword>
<feature type="compositionally biased region" description="Low complexity" evidence="1">
    <location>
        <begin position="375"/>
        <end position="389"/>
    </location>
</feature>
<dbReference type="STRING" id="1745343.A0A2J6QIV4"/>
<protein>
    <submittedName>
        <fullName evidence="3">Kinase-like protein</fullName>
    </submittedName>
</protein>
<dbReference type="SUPFAM" id="SSF56112">
    <property type="entry name" value="Protein kinase-like (PK-like)"/>
    <property type="match status" value="1"/>
</dbReference>
<dbReference type="InterPro" id="IPR000719">
    <property type="entry name" value="Prot_kinase_dom"/>
</dbReference>
<organism evidence="3 4">
    <name type="scientific">Hyaloscypha hepaticicola</name>
    <dbReference type="NCBI Taxonomy" id="2082293"/>
    <lineage>
        <taxon>Eukaryota</taxon>
        <taxon>Fungi</taxon>
        <taxon>Dikarya</taxon>
        <taxon>Ascomycota</taxon>
        <taxon>Pezizomycotina</taxon>
        <taxon>Leotiomycetes</taxon>
        <taxon>Helotiales</taxon>
        <taxon>Hyaloscyphaceae</taxon>
        <taxon>Hyaloscypha</taxon>
    </lineage>
</organism>
<dbReference type="AlphaFoldDB" id="A0A2J6QIV4"/>
<accession>A0A2J6QIV4</accession>
<reference evidence="3 4" key="1">
    <citation type="submission" date="2016-05" db="EMBL/GenBank/DDBJ databases">
        <title>A degradative enzymes factory behind the ericoid mycorrhizal symbiosis.</title>
        <authorList>
            <consortium name="DOE Joint Genome Institute"/>
            <person name="Martino E."/>
            <person name="Morin E."/>
            <person name="Grelet G."/>
            <person name="Kuo A."/>
            <person name="Kohler A."/>
            <person name="Daghino S."/>
            <person name="Barry K."/>
            <person name="Choi C."/>
            <person name="Cichocki N."/>
            <person name="Clum A."/>
            <person name="Copeland A."/>
            <person name="Hainaut M."/>
            <person name="Haridas S."/>
            <person name="Labutti K."/>
            <person name="Lindquist E."/>
            <person name="Lipzen A."/>
            <person name="Khouja H.-R."/>
            <person name="Murat C."/>
            <person name="Ohm R."/>
            <person name="Olson A."/>
            <person name="Spatafora J."/>
            <person name="Veneault-Fourrey C."/>
            <person name="Henrissat B."/>
            <person name="Grigoriev I."/>
            <person name="Martin F."/>
            <person name="Perotto S."/>
        </authorList>
    </citation>
    <scope>NUCLEOTIDE SEQUENCE [LARGE SCALE GENOMIC DNA]</scope>
    <source>
        <strain evidence="3 4">UAMH 7357</strain>
    </source>
</reference>
<dbReference type="SMART" id="SM00220">
    <property type="entry name" value="S_TKc"/>
    <property type="match status" value="1"/>
</dbReference>
<feature type="domain" description="Protein kinase" evidence="2">
    <location>
        <begin position="177"/>
        <end position="549"/>
    </location>
</feature>
<dbReference type="PANTHER" id="PTHR44305:SF24">
    <property type="entry name" value="TYROSINE-PROTEIN KINASE C03B1.5-RELATED"/>
    <property type="match status" value="1"/>
</dbReference>
<feature type="compositionally biased region" description="Polar residues" evidence="1">
    <location>
        <begin position="390"/>
        <end position="399"/>
    </location>
</feature>
<proteinExistence type="predicted"/>
<feature type="region of interest" description="Disordered" evidence="1">
    <location>
        <begin position="358"/>
        <end position="439"/>
    </location>
</feature>
<feature type="region of interest" description="Disordered" evidence="1">
    <location>
        <begin position="640"/>
        <end position="683"/>
    </location>
</feature>
<dbReference type="InterPro" id="IPR011009">
    <property type="entry name" value="Kinase-like_dom_sf"/>
</dbReference>
<dbReference type="OrthoDB" id="4062651at2759"/>
<keyword evidence="4" id="KW-1185">Reference proteome</keyword>
<dbReference type="EMBL" id="KZ613468">
    <property type="protein sequence ID" value="PMD26182.1"/>
    <property type="molecule type" value="Genomic_DNA"/>
</dbReference>
<evidence type="ECO:0000313" key="3">
    <source>
        <dbReference type="EMBL" id="PMD26182.1"/>
    </source>
</evidence>
<evidence type="ECO:0000259" key="2">
    <source>
        <dbReference type="PROSITE" id="PS50011"/>
    </source>
</evidence>
<dbReference type="GO" id="GO:0004672">
    <property type="term" value="F:protein kinase activity"/>
    <property type="evidence" value="ECO:0007669"/>
    <property type="project" value="InterPro"/>
</dbReference>
<feature type="compositionally biased region" description="Low complexity" evidence="1">
    <location>
        <begin position="400"/>
        <end position="430"/>
    </location>
</feature>
<dbReference type="PANTHER" id="PTHR44305">
    <property type="entry name" value="SI:DKEY-192D15.2-RELATED"/>
    <property type="match status" value="1"/>
</dbReference>
<dbReference type="GO" id="GO:0005524">
    <property type="term" value="F:ATP binding"/>
    <property type="evidence" value="ECO:0007669"/>
    <property type="project" value="InterPro"/>
</dbReference>
<dbReference type="Gene3D" id="1.10.510.10">
    <property type="entry name" value="Transferase(Phosphotransferase) domain 1"/>
    <property type="match status" value="2"/>
</dbReference>